<dbReference type="InterPro" id="IPR029063">
    <property type="entry name" value="SAM-dependent_MTases_sf"/>
</dbReference>
<evidence type="ECO:0000259" key="2">
    <source>
        <dbReference type="Pfam" id="PF08241"/>
    </source>
</evidence>
<dbReference type="CDD" id="cd02440">
    <property type="entry name" value="AdoMet_MTases"/>
    <property type="match status" value="1"/>
</dbReference>
<evidence type="ECO:0000313" key="3">
    <source>
        <dbReference type="EMBL" id="SUZ64210.1"/>
    </source>
</evidence>
<dbReference type="GO" id="GO:0008757">
    <property type="term" value="F:S-adenosylmethionine-dependent methyltransferase activity"/>
    <property type="evidence" value="ECO:0007669"/>
    <property type="project" value="InterPro"/>
</dbReference>
<sequence length="227" mass="25266">MGCGGGRHAFETVRRGCRIVAVDQDLQELVDVRNTFAAMIDAGELSDQVQGQPVGADALRLPFGDATFDRIICSEVLEHIPDDETAIGELARVLRPGGSIAVTVPAWLAEKICWTLNDEYHAPKVLGGHVRIYRRSQLRSKIRQVGLEPCGWDRAHALHSPYWWLKCVVGPSNDGHRLVRAYHRLLIWDIVQNPWLTRIADRLLNPIIGKSIVLYATKPNLEGPNAA</sequence>
<dbReference type="EMBL" id="UINC01000928">
    <property type="protein sequence ID" value="SUZ64210.1"/>
    <property type="molecule type" value="Genomic_DNA"/>
</dbReference>
<protein>
    <recommendedName>
        <fullName evidence="2">Methyltransferase type 11 domain-containing protein</fullName>
    </recommendedName>
</protein>
<dbReference type="Gene3D" id="3.40.50.150">
    <property type="entry name" value="Vaccinia Virus protein VP39"/>
    <property type="match status" value="1"/>
</dbReference>
<keyword evidence="1" id="KW-0808">Transferase</keyword>
<dbReference type="SUPFAM" id="SSF53335">
    <property type="entry name" value="S-adenosyl-L-methionine-dependent methyltransferases"/>
    <property type="match status" value="1"/>
</dbReference>
<reference evidence="3" key="1">
    <citation type="submission" date="2018-05" db="EMBL/GenBank/DDBJ databases">
        <authorList>
            <person name="Lanie J.A."/>
            <person name="Ng W.-L."/>
            <person name="Kazmierczak K.M."/>
            <person name="Andrzejewski T.M."/>
            <person name="Davidsen T.M."/>
            <person name="Wayne K.J."/>
            <person name="Tettelin H."/>
            <person name="Glass J.I."/>
            <person name="Rusch D."/>
            <person name="Podicherti R."/>
            <person name="Tsui H.-C.T."/>
            <person name="Winkler M.E."/>
        </authorList>
    </citation>
    <scope>NUCLEOTIDE SEQUENCE</scope>
</reference>
<organism evidence="3">
    <name type="scientific">marine metagenome</name>
    <dbReference type="NCBI Taxonomy" id="408172"/>
    <lineage>
        <taxon>unclassified sequences</taxon>
        <taxon>metagenomes</taxon>
        <taxon>ecological metagenomes</taxon>
    </lineage>
</organism>
<proteinExistence type="predicted"/>
<dbReference type="PANTHER" id="PTHR44068">
    <property type="entry name" value="ZGC:194242"/>
    <property type="match status" value="1"/>
</dbReference>
<accession>A0A381PB91</accession>
<evidence type="ECO:0000256" key="1">
    <source>
        <dbReference type="ARBA" id="ARBA00022679"/>
    </source>
</evidence>
<dbReference type="AlphaFoldDB" id="A0A381PB91"/>
<dbReference type="InterPro" id="IPR050447">
    <property type="entry name" value="Erg6_SMT_methyltransf"/>
</dbReference>
<feature type="domain" description="Methyltransferase type 11" evidence="2">
    <location>
        <begin position="1"/>
        <end position="101"/>
    </location>
</feature>
<dbReference type="InterPro" id="IPR013216">
    <property type="entry name" value="Methyltransf_11"/>
</dbReference>
<dbReference type="PANTHER" id="PTHR44068:SF11">
    <property type="entry name" value="GERANYL DIPHOSPHATE 2-C-METHYLTRANSFERASE"/>
    <property type="match status" value="1"/>
</dbReference>
<gene>
    <name evidence="3" type="ORF">METZ01_LOCUS17064</name>
</gene>
<dbReference type="Pfam" id="PF08241">
    <property type="entry name" value="Methyltransf_11"/>
    <property type="match status" value="1"/>
</dbReference>
<name>A0A381PB91_9ZZZZ</name>